<reference evidence="2" key="2">
    <citation type="journal article" date="2007" name="Science">
        <title>Draft genome sequence of the sexually transmitted pathogen Trichomonas vaginalis.</title>
        <authorList>
            <person name="Carlton J.M."/>
            <person name="Hirt R.P."/>
            <person name="Silva J.C."/>
            <person name="Delcher A.L."/>
            <person name="Schatz M."/>
            <person name="Zhao Q."/>
            <person name="Wortman J.R."/>
            <person name="Bidwell S.L."/>
            <person name="Alsmark U.C.M."/>
            <person name="Besteiro S."/>
            <person name="Sicheritz-Ponten T."/>
            <person name="Noel C.J."/>
            <person name="Dacks J.B."/>
            <person name="Foster P.G."/>
            <person name="Simillion C."/>
            <person name="Van de Peer Y."/>
            <person name="Miranda-Saavedra D."/>
            <person name="Barton G.J."/>
            <person name="Westrop G.D."/>
            <person name="Mueller S."/>
            <person name="Dessi D."/>
            <person name="Fiori P.L."/>
            <person name="Ren Q."/>
            <person name="Paulsen I."/>
            <person name="Zhang H."/>
            <person name="Bastida-Corcuera F.D."/>
            <person name="Simoes-Barbosa A."/>
            <person name="Brown M.T."/>
            <person name="Hayes R.D."/>
            <person name="Mukherjee M."/>
            <person name="Okumura C.Y."/>
            <person name="Schneider R."/>
            <person name="Smith A.J."/>
            <person name="Vanacova S."/>
            <person name="Villalvazo M."/>
            <person name="Haas B.J."/>
            <person name="Pertea M."/>
            <person name="Feldblyum T.V."/>
            <person name="Utterback T.R."/>
            <person name="Shu C.L."/>
            <person name="Osoegawa K."/>
            <person name="de Jong P.J."/>
            <person name="Hrdy I."/>
            <person name="Horvathova L."/>
            <person name="Zubacova Z."/>
            <person name="Dolezal P."/>
            <person name="Malik S.B."/>
            <person name="Logsdon J.M. Jr."/>
            <person name="Henze K."/>
            <person name="Gupta A."/>
            <person name="Wang C.C."/>
            <person name="Dunne R.L."/>
            <person name="Upcroft J.A."/>
            <person name="Upcroft P."/>
            <person name="White O."/>
            <person name="Salzberg S.L."/>
            <person name="Tang P."/>
            <person name="Chiu C.-H."/>
            <person name="Lee Y.-S."/>
            <person name="Embley T.M."/>
            <person name="Coombs G.H."/>
            <person name="Mottram J.C."/>
            <person name="Tachezy J."/>
            <person name="Fraser-Liggett C.M."/>
            <person name="Johnson P.J."/>
        </authorList>
    </citation>
    <scope>NUCLEOTIDE SEQUENCE [LARGE SCALE GENOMIC DNA]</scope>
    <source>
        <strain evidence="2">G3</strain>
    </source>
</reference>
<dbReference type="InParanoid" id="A2FQQ1"/>
<dbReference type="AlphaFoldDB" id="A2FQQ1"/>
<dbReference type="EMBL" id="DS113948">
    <property type="protein sequence ID" value="EAX92760.1"/>
    <property type="molecule type" value="Genomic_DNA"/>
</dbReference>
<dbReference type="VEuPathDB" id="TrichDB:TVAG_373590"/>
<dbReference type="Proteomes" id="UP000001542">
    <property type="component" value="Unassembled WGS sequence"/>
</dbReference>
<feature type="region of interest" description="Disordered" evidence="1">
    <location>
        <begin position="1"/>
        <end position="44"/>
    </location>
</feature>
<name>A2FQQ1_TRIV3</name>
<gene>
    <name evidence="2" type="ORF">TVAG_373590</name>
</gene>
<feature type="compositionally biased region" description="Polar residues" evidence="1">
    <location>
        <begin position="373"/>
        <end position="382"/>
    </location>
</feature>
<keyword evidence="3" id="KW-1185">Reference proteome</keyword>
<feature type="compositionally biased region" description="Basic and acidic residues" evidence="1">
    <location>
        <begin position="335"/>
        <end position="366"/>
    </location>
</feature>
<proteinExistence type="predicted"/>
<dbReference type="KEGG" id="tva:4750474"/>
<dbReference type="Pfam" id="PF13424">
    <property type="entry name" value="TPR_12"/>
    <property type="match status" value="1"/>
</dbReference>
<dbReference type="VEuPathDB" id="TrichDB:TVAGG3_0833440"/>
<dbReference type="RefSeq" id="XP_001305690.1">
    <property type="nucleotide sequence ID" value="XM_001305689.1"/>
</dbReference>
<accession>A2FQQ1</accession>
<evidence type="ECO:0000313" key="2">
    <source>
        <dbReference type="EMBL" id="EAX92760.1"/>
    </source>
</evidence>
<protein>
    <recommendedName>
        <fullName evidence="4">TPR Domain containing protein</fullName>
    </recommendedName>
</protein>
<dbReference type="SUPFAM" id="SSF48452">
    <property type="entry name" value="TPR-like"/>
    <property type="match status" value="1"/>
</dbReference>
<evidence type="ECO:0000256" key="1">
    <source>
        <dbReference type="SAM" id="MobiDB-lite"/>
    </source>
</evidence>
<feature type="region of interest" description="Disordered" evidence="1">
    <location>
        <begin position="335"/>
        <end position="382"/>
    </location>
</feature>
<reference evidence="2" key="1">
    <citation type="submission" date="2006-10" db="EMBL/GenBank/DDBJ databases">
        <authorList>
            <person name="Amadeo P."/>
            <person name="Zhao Q."/>
            <person name="Wortman J."/>
            <person name="Fraser-Liggett C."/>
            <person name="Carlton J."/>
        </authorList>
    </citation>
    <scope>NUCLEOTIDE SEQUENCE</scope>
    <source>
        <strain evidence="2">G3</strain>
    </source>
</reference>
<dbReference type="InterPro" id="IPR011990">
    <property type="entry name" value="TPR-like_helical_dom_sf"/>
</dbReference>
<organism evidence="2 3">
    <name type="scientific">Trichomonas vaginalis (strain ATCC PRA-98 / G3)</name>
    <dbReference type="NCBI Taxonomy" id="412133"/>
    <lineage>
        <taxon>Eukaryota</taxon>
        <taxon>Metamonada</taxon>
        <taxon>Parabasalia</taxon>
        <taxon>Trichomonadida</taxon>
        <taxon>Trichomonadidae</taxon>
        <taxon>Trichomonas</taxon>
    </lineage>
</organism>
<dbReference type="Gene3D" id="1.25.40.10">
    <property type="entry name" value="Tetratricopeptide repeat domain"/>
    <property type="match status" value="1"/>
</dbReference>
<evidence type="ECO:0008006" key="4">
    <source>
        <dbReference type="Google" id="ProtNLM"/>
    </source>
</evidence>
<dbReference type="GO" id="GO:0051301">
    <property type="term" value="P:cell division"/>
    <property type="evidence" value="ECO:0000318"/>
    <property type="project" value="GO_Central"/>
</dbReference>
<evidence type="ECO:0000313" key="3">
    <source>
        <dbReference type="Proteomes" id="UP000001542"/>
    </source>
</evidence>
<sequence length="382" mass="44738">MSQTMNSRPPPVIVEEERPQTFSKTQRYDRTHLEAPKPIPKPRDEKFFVASQINQRELDSSSYRLSRVPQKFTSTKMNKGIPPQSFVDQYYSNNPNAQVDTRTPKEKLEDLKAKLGEENEESDPQEKLDLIVQQKTLSSLVYGETSVETIRSLIAMGAFYNTQYLPESAMRHLKKAKGITGSVQTEDKDLLRLHVEITDSKMQTPSNTPKQKLYSSFEKILSPYKETITEDKKLAYRRNLYMAEIYYYQNKFEEAIPFYESASEGFSEANTKKEQKPQLATLLIHEAECYHGIEDKNKEKESYEKAIDVYKELEMKYDVDKYQKIVDELQKQIEEEEKQKEEEEKEKHEEEEQKQEETPKETHVVIEEPVNEIVQNISNSMK</sequence>
<feature type="compositionally biased region" description="Basic and acidic residues" evidence="1">
    <location>
        <begin position="26"/>
        <end position="44"/>
    </location>
</feature>
<dbReference type="SMR" id="A2FQQ1"/>